<sequence length="352" mass="37979">MSRVLLVSSAVIASFLSFVLHVALNSPISPLPLPLPTSYLAPNNLLQKVEKLGEGRLVGPEDVVASRDGMLYTATRDGWIRRMHPNGSWEGWVMIGGDAVLGMTEAKDGTLIVCDVDKGLLKVGDEGVTILASVADDGSPIRFADDAIEASDGTVYFSDASNKFGLHDWFVDVLEARPHGRLLKYDPSTRKTSVIISGLGFANGVALSADQDYLVVCETWRFRCLKYWLKGELEGKSEVFIDGLPGGPDNINLAPDGSFWIALLELRSGGLNLIHGSALAKRAMAAFPELLKFIRPVKRRAMAVNVAADGTIRRALDDSDGSVMSFVTSALEFEGHLYLGSLGTDFIGKIPL</sequence>
<dbReference type="Gene3D" id="2.120.10.30">
    <property type="entry name" value="TolB, C-terminal domain"/>
    <property type="match status" value="1"/>
</dbReference>
<feature type="signal peptide" evidence="5">
    <location>
        <begin position="1"/>
        <end position="25"/>
    </location>
</feature>
<comment type="caution">
    <text evidence="7">The sequence shown here is derived from an EMBL/GenBank/DDBJ whole genome shotgun (WGS) entry which is preliminary data.</text>
</comment>
<dbReference type="Pfam" id="PF03088">
    <property type="entry name" value="Str_synth"/>
    <property type="match status" value="1"/>
</dbReference>
<feature type="chain" id="PRO_5043904169" evidence="5">
    <location>
        <begin position="26"/>
        <end position="352"/>
    </location>
</feature>
<dbReference type="GO" id="GO:0016787">
    <property type="term" value="F:hydrolase activity"/>
    <property type="evidence" value="ECO:0007669"/>
    <property type="project" value="TreeGrafter"/>
</dbReference>
<dbReference type="SUPFAM" id="SSF63829">
    <property type="entry name" value="Calcium-dependent phosphotriesterase"/>
    <property type="match status" value="1"/>
</dbReference>
<keyword evidence="8" id="KW-1185">Reference proteome</keyword>
<dbReference type="InterPro" id="IPR018119">
    <property type="entry name" value="Strictosidine_synth_cons-reg"/>
</dbReference>
<feature type="domain" description="Strictosidine synthase conserved region" evidence="6">
    <location>
        <begin position="148"/>
        <end position="232"/>
    </location>
</feature>
<evidence type="ECO:0000256" key="3">
    <source>
        <dbReference type="ARBA" id="ARBA00022554"/>
    </source>
</evidence>
<proteinExistence type="inferred from homology"/>
<reference evidence="7" key="2">
    <citation type="submission" date="2023-04" db="EMBL/GenBank/DDBJ databases">
        <authorList>
            <person name="Bruccoleri R.E."/>
            <person name="Oakeley E.J."/>
            <person name="Faust A.-M."/>
            <person name="Dessus-Babus S."/>
            <person name="Altorfer M."/>
            <person name="Burckhardt D."/>
            <person name="Oertli M."/>
            <person name="Naumann U."/>
            <person name="Petersen F."/>
            <person name="Wong J."/>
        </authorList>
    </citation>
    <scope>NUCLEOTIDE SEQUENCE</scope>
    <source>
        <strain evidence="7">GSM-AAB239-AS_SAM_17_03QT</strain>
        <tissue evidence="7">Leaf</tissue>
    </source>
</reference>
<keyword evidence="4" id="KW-0325">Glycoprotein</keyword>
<dbReference type="GO" id="GO:0005773">
    <property type="term" value="C:vacuole"/>
    <property type="evidence" value="ECO:0007669"/>
    <property type="project" value="UniProtKB-SubCell"/>
</dbReference>
<dbReference type="Proteomes" id="UP001140949">
    <property type="component" value="Unassembled WGS sequence"/>
</dbReference>
<organism evidence="7 8">
    <name type="scientific">Iris pallida</name>
    <name type="common">Sweet iris</name>
    <dbReference type="NCBI Taxonomy" id="29817"/>
    <lineage>
        <taxon>Eukaryota</taxon>
        <taxon>Viridiplantae</taxon>
        <taxon>Streptophyta</taxon>
        <taxon>Embryophyta</taxon>
        <taxon>Tracheophyta</taxon>
        <taxon>Spermatophyta</taxon>
        <taxon>Magnoliopsida</taxon>
        <taxon>Liliopsida</taxon>
        <taxon>Asparagales</taxon>
        <taxon>Iridaceae</taxon>
        <taxon>Iridoideae</taxon>
        <taxon>Irideae</taxon>
        <taxon>Iris</taxon>
    </lineage>
</organism>
<dbReference type="FunFam" id="2.120.10.30:FF:000066">
    <property type="entry name" value="ABC transporter permease protein"/>
    <property type="match status" value="1"/>
</dbReference>
<dbReference type="GO" id="GO:0012505">
    <property type="term" value="C:endomembrane system"/>
    <property type="evidence" value="ECO:0007669"/>
    <property type="project" value="TreeGrafter"/>
</dbReference>
<accession>A0AAX6E5C5</accession>
<keyword evidence="5" id="KW-0732">Signal</keyword>
<name>A0AAX6E5C5_IRIPA</name>
<evidence type="ECO:0000313" key="7">
    <source>
        <dbReference type="EMBL" id="KAJ6799191.1"/>
    </source>
</evidence>
<protein>
    <submittedName>
        <fullName evidence="7">Protein STRICTOSIDINE SYNTHASE-LIKE 4-like</fullName>
    </submittedName>
</protein>
<reference evidence="7" key="1">
    <citation type="journal article" date="2023" name="GigaByte">
        <title>Genome assembly of the bearded iris, Iris pallida Lam.</title>
        <authorList>
            <person name="Bruccoleri R.E."/>
            <person name="Oakeley E.J."/>
            <person name="Faust A.M.E."/>
            <person name="Altorfer M."/>
            <person name="Dessus-Babus S."/>
            <person name="Burckhardt D."/>
            <person name="Oertli M."/>
            <person name="Naumann U."/>
            <person name="Petersen F."/>
            <person name="Wong J."/>
        </authorList>
    </citation>
    <scope>NUCLEOTIDE SEQUENCE</scope>
    <source>
        <strain evidence="7">GSM-AAB239-AS_SAM_17_03QT</strain>
    </source>
</reference>
<gene>
    <name evidence="7" type="ORF">M6B38_207990</name>
</gene>
<evidence type="ECO:0000256" key="4">
    <source>
        <dbReference type="ARBA" id="ARBA00023180"/>
    </source>
</evidence>
<dbReference type="Pfam" id="PF20067">
    <property type="entry name" value="SSL_N"/>
    <property type="match status" value="1"/>
</dbReference>
<dbReference type="PANTHER" id="PTHR10426:SF68">
    <property type="entry name" value="OS07G0614000 PROTEIN"/>
    <property type="match status" value="1"/>
</dbReference>
<comment type="subcellular location">
    <subcellularLocation>
        <location evidence="1">Vacuole</location>
    </subcellularLocation>
</comment>
<evidence type="ECO:0000256" key="1">
    <source>
        <dbReference type="ARBA" id="ARBA00004116"/>
    </source>
</evidence>
<evidence type="ECO:0000256" key="2">
    <source>
        <dbReference type="ARBA" id="ARBA00009191"/>
    </source>
</evidence>
<evidence type="ECO:0000256" key="5">
    <source>
        <dbReference type="SAM" id="SignalP"/>
    </source>
</evidence>
<evidence type="ECO:0000313" key="8">
    <source>
        <dbReference type="Proteomes" id="UP001140949"/>
    </source>
</evidence>
<comment type="similarity">
    <text evidence="2">Belongs to the strictosidine synthase family.</text>
</comment>
<dbReference type="InterPro" id="IPR011042">
    <property type="entry name" value="6-blade_b-propeller_TolB-like"/>
</dbReference>
<dbReference type="PANTHER" id="PTHR10426">
    <property type="entry name" value="STRICTOSIDINE SYNTHASE-RELATED"/>
    <property type="match status" value="1"/>
</dbReference>
<evidence type="ECO:0000259" key="6">
    <source>
        <dbReference type="Pfam" id="PF03088"/>
    </source>
</evidence>
<keyword evidence="3" id="KW-0926">Vacuole</keyword>
<dbReference type="EMBL" id="JANAVB010039820">
    <property type="protein sequence ID" value="KAJ6799191.1"/>
    <property type="molecule type" value="Genomic_DNA"/>
</dbReference>
<dbReference type="AlphaFoldDB" id="A0AAX6E5C5"/>